<keyword evidence="4" id="KW-0479">Metal-binding</keyword>
<evidence type="ECO:0000256" key="2">
    <source>
        <dbReference type="ARBA" id="ARBA00022801"/>
    </source>
</evidence>
<keyword evidence="2" id="KW-0378">Hydrolase</keyword>
<dbReference type="InterPro" id="IPR049730">
    <property type="entry name" value="SNF2/RAD54-like_C"/>
</dbReference>
<dbReference type="InterPro" id="IPR050628">
    <property type="entry name" value="SNF2_RAD54_helicase_TF"/>
</dbReference>
<dbReference type="GO" id="GO:0008094">
    <property type="term" value="F:ATP-dependent activity, acting on DNA"/>
    <property type="evidence" value="ECO:0007669"/>
    <property type="project" value="TreeGrafter"/>
</dbReference>
<dbReference type="EMBL" id="CAJPDQ010000024">
    <property type="protein sequence ID" value="CAF9925908.1"/>
    <property type="molecule type" value="Genomic_DNA"/>
</dbReference>
<sequence length="976" mass="110775">MRNHASDIWDGIDNGESFPVPQMFEDQEQHYDFSQLEDPGVHQTYNSVGYYLPSPNGLYNHRTNYTTSDFFDVPASDINTPLESEPGPELELGTQTESDVQWPILQTESSEICFGMIPGVRLRFIDNERYLHVTKVLMTDPPICVYSLLFTNDRCKLECQGDDPKVVATLSNKDFTRLEKLHKDLNLRLEGTFSQQHLNAMDKFLVTSVDVNVYGARERGDEIADALAAANYFLQDPVWKPEGIDYDNPQLLELPHFEDTVLSTNEQTAQILSSSNLARQPAKFVKSYGIDYGEVLDDFARHDYLSQAVVDTRIRTALLSYQRMGVDFILKRESALTTPEHALWYLERGDDDELFYRHSITGATSEAPKQTLGGILADEMGLGKSLTMLSAIMASLGDAEAYVTSKTGGAPDSDQSVIAAKSTLLIVPSALLIDNWIAEIKKHVYPGNVSYYKYHGHRRKIQRSELVQNEIVLTTYGTVAAERNKPQKLLFNIDWYRIVLDEGMVTHFIESAKPLLTMLAHIIRNSSTHNFEAVYQLRSLIRWCMSGTPIQNKIDDLATQIRFLRLPFLEEPAQFRRHISHKIQLTKENPTSDFQNLRMLLKAVCLRRNKTVLPMSSYKEETCEVQFDARERAEYERLENLCLQAHDMMVSGHAVQQNHSTVLKIILRLRLLCNNGPAKRSLGAPFLLHDSDDIFALLQQDDLATCHFCRRDVISVTSAEDPESARITPCSSLVCFECLDIYKLGWEMGLCPICRAEHEGSDASTDHPTSSVDGHAPLDASPTISTGYPTKLIKLCENVRTDIDNHKSIIFSFWIKTLDIVCEMFEEQKIPYLRLDGNVPYARRKDIISEFQQSNEGMILLMTLGIGAVGLNNLSVASHIHILEPQWNPQVEAQAIGRVIRLGQERPVQIVRYLVKGTVEKSIRDRQIQKLRLSRAGIHDGEDVDNYPAAVLLKDLIHPNESNERRQEQIWERVVL</sequence>
<dbReference type="SMART" id="SM00487">
    <property type="entry name" value="DEXDc"/>
    <property type="match status" value="1"/>
</dbReference>
<organism evidence="8 9">
    <name type="scientific">Gomphillus americanus</name>
    <dbReference type="NCBI Taxonomy" id="1940652"/>
    <lineage>
        <taxon>Eukaryota</taxon>
        <taxon>Fungi</taxon>
        <taxon>Dikarya</taxon>
        <taxon>Ascomycota</taxon>
        <taxon>Pezizomycotina</taxon>
        <taxon>Lecanoromycetes</taxon>
        <taxon>OSLEUM clade</taxon>
        <taxon>Ostropomycetidae</taxon>
        <taxon>Ostropales</taxon>
        <taxon>Graphidaceae</taxon>
        <taxon>Gomphilloideae</taxon>
        <taxon>Gomphillus</taxon>
    </lineage>
</organism>
<dbReference type="CDD" id="cd18008">
    <property type="entry name" value="DEXDc_SHPRH-like"/>
    <property type="match status" value="1"/>
</dbReference>
<feature type="domain" description="Helicase ATP-binding" evidence="6">
    <location>
        <begin position="365"/>
        <end position="567"/>
    </location>
</feature>
<reference evidence="8" key="1">
    <citation type="submission" date="2021-03" db="EMBL/GenBank/DDBJ databases">
        <authorList>
            <person name="Tagirdzhanova G."/>
        </authorList>
    </citation>
    <scope>NUCLEOTIDE SEQUENCE</scope>
</reference>
<dbReference type="InterPro" id="IPR001650">
    <property type="entry name" value="Helicase_C-like"/>
</dbReference>
<dbReference type="AlphaFoldDB" id="A0A8H3FJY4"/>
<dbReference type="InterPro" id="IPR027417">
    <property type="entry name" value="P-loop_NTPase"/>
</dbReference>
<dbReference type="Pfam" id="PF00271">
    <property type="entry name" value="Helicase_C"/>
    <property type="match status" value="1"/>
</dbReference>
<dbReference type="PROSITE" id="PS51192">
    <property type="entry name" value="HELICASE_ATP_BIND_1"/>
    <property type="match status" value="1"/>
</dbReference>
<dbReference type="SUPFAM" id="SSF57850">
    <property type="entry name" value="RING/U-box"/>
    <property type="match status" value="1"/>
</dbReference>
<dbReference type="PROSITE" id="PS50089">
    <property type="entry name" value="ZF_RING_2"/>
    <property type="match status" value="1"/>
</dbReference>
<dbReference type="GO" id="GO:0006281">
    <property type="term" value="P:DNA repair"/>
    <property type="evidence" value="ECO:0007669"/>
    <property type="project" value="TreeGrafter"/>
</dbReference>
<keyword evidence="9" id="KW-1185">Reference proteome</keyword>
<keyword evidence="4" id="KW-0863">Zinc-finger</keyword>
<evidence type="ECO:0000259" key="7">
    <source>
        <dbReference type="PROSITE" id="PS51194"/>
    </source>
</evidence>
<dbReference type="Proteomes" id="UP000664169">
    <property type="component" value="Unassembled WGS sequence"/>
</dbReference>
<dbReference type="GO" id="GO:0008270">
    <property type="term" value="F:zinc ion binding"/>
    <property type="evidence" value="ECO:0007669"/>
    <property type="project" value="UniProtKB-KW"/>
</dbReference>
<dbReference type="InterPro" id="IPR038718">
    <property type="entry name" value="SNF2-like_sf"/>
</dbReference>
<keyword evidence="4" id="KW-0862">Zinc</keyword>
<evidence type="ECO:0000256" key="1">
    <source>
        <dbReference type="ARBA" id="ARBA00022741"/>
    </source>
</evidence>
<dbReference type="CDD" id="cd18793">
    <property type="entry name" value="SF2_C_SNF"/>
    <property type="match status" value="1"/>
</dbReference>
<name>A0A8H3FJY4_9LECA</name>
<dbReference type="OrthoDB" id="448448at2759"/>
<dbReference type="GO" id="GO:0005634">
    <property type="term" value="C:nucleus"/>
    <property type="evidence" value="ECO:0007669"/>
    <property type="project" value="TreeGrafter"/>
</dbReference>
<accession>A0A8H3FJY4</accession>
<protein>
    <submittedName>
        <fullName evidence="8">Uncharacterized protein</fullName>
    </submittedName>
</protein>
<evidence type="ECO:0000256" key="4">
    <source>
        <dbReference type="PROSITE-ProRule" id="PRU00175"/>
    </source>
</evidence>
<dbReference type="GO" id="GO:0016787">
    <property type="term" value="F:hydrolase activity"/>
    <property type="evidence" value="ECO:0007669"/>
    <property type="project" value="UniProtKB-KW"/>
</dbReference>
<dbReference type="SUPFAM" id="SSF52540">
    <property type="entry name" value="P-loop containing nucleoside triphosphate hydrolases"/>
    <property type="match status" value="2"/>
</dbReference>
<dbReference type="Gene3D" id="3.40.50.300">
    <property type="entry name" value="P-loop containing nucleotide triphosphate hydrolases"/>
    <property type="match status" value="1"/>
</dbReference>
<dbReference type="GO" id="GO:0005524">
    <property type="term" value="F:ATP binding"/>
    <property type="evidence" value="ECO:0007669"/>
    <property type="project" value="UniProtKB-KW"/>
</dbReference>
<dbReference type="SMART" id="SM00490">
    <property type="entry name" value="HELICc"/>
    <property type="match status" value="1"/>
</dbReference>
<keyword evidence="1" id="KW-0547">Nucleotide-binding</keyword>
<evidence type="ECO:0000259" key="5">
    <source>
        <dbReference type="PROSITE" id="PS50089"/>
    </source>
</evidence>
<dbReference type="InterPro" id="IPR000330">
    <property type="entry name" value="SNF2_N"/>
</dbReference>
<dbReference type="PANTHER" id="PTHR45626:SF52">
    <property type="entry name" value="SINGLE-STRANDED DNA-DEPENDENT ATPASE (EUROFUNG)"/>
    <property type="match status" value="1"/>
</dbReference>
<evidence type="ECO:0000259" key="6">
    <source>
        <dbReference type="PROSITE" id="PS51192"/>
    </source>
</evidence>
<feature type="domain" description="RING-type" evidence="5">
    <location>
        <begin position="706"/>
        <end position="755"/>
    </location>
</feature>
<keyword evidence="3" id="KW-0067">ATP-binding</keyword>
<dbReference type="Gene3D" id="3.40.50.10810">
    <property type="entry name" value="Tandem AAA-ATPase domain"/>
    <property type="match status" value="1"/>
</dbReference>
<gene>
    <name evidence="8" type="ORF">GOMPHAMPRED_004008</name>
</gene>
<dbReference type="Pfam" id="PF00176">
    <property type="entry name" value="SNF2-rel_dom"/>
    <property type="match status" value="1"/>
</dbReference>
<proteinExistence type="predicted"/>
<evidence type="ECO:0000313" key="9">
    <source>
        <dbReference type="Proteomes" id="UP000664169"/>
    </source>
</evidence>
<evidence type="ECO:0000313" key="8">
    <source>
        <dbReference type="EMBL" id="CAF9925908.1"/>
    </source>
</evidence>
<dbReference type="InterPro" id="IPR001841">
    <property type="entry name" value="Znf_RING"/>
</dbReference>
<dbReference type="PROSITE" id="PS51194">
    <property type="entry name" value="HELICASE_CTER"/>
    <property type="match status" value="1"/>
</dbReference>
<comment type="caution">
    <text evidence="8">The sequence shown here is derived from an EMBL/GenBank/DDBJ whole genome shotgun (WGS) entry which is preliminary data.</text>
</comment>
<evidence type="ECO:0000256" key="3">
    <source>
        <dbReference type="ARBA" id="ARBA00022840"/>
    </source>
</evidence>
<dbReference type="InterPro" id="IPR014001">
    <property type="entry name" value="Helicase_ATP-bd"/>
</dbReference>
<feature type="domain" description="Helicase C-terminal" evidence="7">
    <location>
        <begin position="791"/>
        <end position="952"/>
    </location>
</feature>
<dbReference type="PANTHER" id="PTHR45626">
    <property type="entry name" value="TRANSCRIPTION TERMINATION FACTOR 2-RELATED"/>
    <property type="match status" value="1"/>
</dbReference>